<reference evidence="2" key="1">
    <citation type="journal article" date="2019" name="Int. J. Syst. Evol. Microbiol.">
        <title>The Global Catalogue of Microorganisms (GCM) 10K type strain sequencing project: providing services to taxonomists for standard genome sequencing and annotation.</title>
        <authorList>
            <consortium name="The Broad Institute Genomics Platform"/>
            <consortium name="The Broad Institute Genome Sequencing Center for Infectious Disease"/>
            <person name="Wu L."/>
            <person name="Ma J."/>
        </authorList>
    </citation>
    <scope>NUCLEOTIDE SEQUENCE [LARGE SCALE GENOMIC DNA]</scope>
    <source>
        <strain evidence="2">CGMCC 1.12942</strain>
    </source>
</reference>
<accession>A0ABW2RNZ6</accession>
<dbReference type="Proteomes" id="UP001596500">
    <property type="component" value="Unassembled WGS sequence"/>
</dbReference>
<sequence length="90" mass="10055">MSHLFCLLPGEQATISCGASPFLFRIDILIRPNDAIHIVRSDHGARLERHSEDLGCSTISVPDRSLVYIRCSSQERDFSIIDINPQECGN</sequence>
<protein>
    <submittedName>
        <fullName evidence="1">Uncharacterized protein</fullName>
    </submittedName>
</protein>
<gene>
    <name evidence="1" type="ORF">ACFQNG_15570</name>
</gene>
<proteinExistence type="predicted"/>
<comment type="caution">
    <text evidence="1">The sequence shown here is derived from an EMBL/GenBank/DDBJ whole genome shotgun (WGS) entry which is preliminary data.</text>
</comment>
<dbReference type="EMBL" id="JBHTBW010000052">
    <property type="protein sequence ID" value="MFC7442506.1"/>
    <property type="molecule type" value="Genomic_DNA"/>
</dbReference>
<dbReference type="RefSeq" id="WP_379866416.1">
    <property type="nucleotide sequence ID" value="NZ_JBHTBW010000052.1"/>
</dbReference>
<name>A0ABW2RNZ6_9BACL</name>
<evidence type="ECO:0000313" key="2">
    <source>
        <dbReference type="Proteomes" id="UP001596500"/>
    </source>
</evidence>
<keyword evidence="2" id="KW-1185">Reference proteome</keyword>
<evidence type="ECO:0000313" key="1">
    <source>
        <dbReference type="EMBL" id="MFC7442506.1"/>
    </source>
</evidence>
<organism evidence="1 2">
    <name type="scientific">Laceyella putida</name>
    <dbReference type="NCBI Taxonomy" id="110101"/>
    <lineage>
        <taxon>Bacteria</taxon>
        <taxon>Bacillati</taxon>
        <taxon>Bacillota</taxon>
        <taxon>Bacilli</taxon>
        <taxon>Bacillales</taxon>
        <taxon>Thermoactinomycetaceae</taxon>
        <taxon>Laceyella</taxon>
    </lineage>
</organism>